<reference evidence="2" key="1">
    <citation type="journal article" date="2013" name="Environ. Microbiol.">
        <title>Microbiota from the distal guts of lean and obese adolescents exhibit partial functional redundancy besides clear differences in community structure.</title>
        <authorList>
            <person name="Ferrer M."/>
            <person name="Ruiz A."/>
            <person name="Lanza F."/>
            <person name="Haange S.B."/>
            <person name="Oberbach A."/>
            <person name="Till H."/>
            <person name="Bargiela R."/>
            <person name="Campoy C."/>
            <person name="Segura M.T."/>
            <person name="Richter M."/>
            <person name="von Bergen M."/>
            <person name="Seifert J."/>
            <person name="Suarez A."/>
        </authorList>
    </citation>
    <scope>NUCLEOTIDE SEQUENCE</scope>
</reference>
<dbReference type="Pfam" id="PF18948">
    <property type="entry name" value="DUF5692"/>
    <property type="match status" value="1"/>
</dbReference>
<evidence type="ECO:0000313" key="2">
    <source>
        <dbReference type="EMBL" id="EKC47059.1"/>
    </source>
</evidence>
<evidence type="ECO:0000256" key="1">
    <source>
        <dbReference type="SAM" id="Phobius"/>
    </source>
</evidence>
<sequence>MLFQLYGSTAMTQLLGWVLVFAGLVILNEIGRRTKIGGIVLFVIIPAVLTIYFITIQAGLFGGHSNQTYEYMNGWFHYAKLYAADIGVVGFLMIKYKWGIGKKEWFKPWPFVIVAINILIAVVSDFESAIRAYQITGDFSGAWWASNEGVFLYGGWWNIVNGIAGLINIFCMTGWWGIYSSKKKDDMLWPDMTIWFIVAYDIWNFEYTYCNLPTHTWYCSV</sequence>
<feature type="transmembrane region" description="Helical" evidence="1">
    <location>
        <begin position="156"/>
        <end position="178"/>
    </location>
</feature>
<gene>
    <name evidence="2" type="ORF">LEA_19568</name>
</gene>
<comment type="caution">
    <text evidence="2">The sequence shown here is derived from an EMBL/GenBank/DDBJ whole genome shotgun (WGS) entry which is preliminary data.</text>
</comment>
<feature type="transmembrane region" description="Helical" evidence="1">
    <location>
        <begin position="39"/>
        <end position="63"/>
    </location>
</feature>
<keyword evidence="1" id="KW-0472">Membrane</keyword>
<protein>
    <submittedName>
        <fullName evidence="2">Uncharacterized protein</fullName>
    </submittedName>
</protein>
<dbReference type="EMBL" id="AJWY01013450">
    <property type="protein sequence ID" value="EKC47059.1"/>
    <property type="molecule type" value="Genomic_DNA"/>
</dbReference>
<feature type="non-terminal residue" evidence="2">
    <location>
        <position position="221"/>
    </location>
</feature>
<organism evidence="2">
    <name type="scientific">human gut metagenome</name>
    <dbReference type="NCBI Taxonomy" id="408170"/>
    <lineage>
        <taxon>unclassified sequences</taxon>
        <taxon>metagenomes</taxon>
        <taxon>organismal metagenomes</taxon>
    </lineage>
</organism>
<keyword evidence="1" id="KW-1133">Transmembrane helix</keyword>
<name>K1RUX9_9ZZZZ</name>
<dbReference type="AlphaFoldDB" id="K1RUX9"/>
<keyword evidence="1" id="KW-0812">Transmembrane</keyword>
<feature type="transmembrane region" description="Helical" evidence="1">
    <location>
        <begin position="6"/>
        <end position="27"/>
    </location>
</feature>
<dbReference type="InterPro" id="IPR043747">
    <property type="entry name" value="DUF5692"/>
</dbReference>
<proteinExistence type="predicted"/>
<feature type="transmembrane region" description="Helical" evidence="1">
    <location>
        <begin position="75"/>
        <end position="94"/>
    </location>
</feature>
<accession>K1RUX9</accession>
<feature type="transmembrane region" description="Helical" evidence="1">
    <location>
        <begin position="106"/>
        <end position="124"/>
    </location>
</feature>